<dbReference type="Gene3D" id="1.25.40.10">
    <property type="entry name" value="Tetratricopeptide repeat domain"/>
    <property type="match status" value="2"/>
</dbReference>
<accession>A0A1I6ZNV2</accession>
<keyword evidence="3" id="KW-1185">Reference proteome</keyword>
<dbReference type="AlphaFoldDB" id="A0A1I6ZNV2"/>
<dbReference type="GO" id="GO:0045892">
    <property type="term" value="P:negative regulation of DNA-templated transcription"/>
    <property type="evidence" value="ECO:0007669"/>
    <property type="project" value="InterPro"/>
</dbReference>
<protein>
    <submittedName>
        <fullName evidence="2">Anaphase-promoting complex, cyclosome, subunit 3</fullName>
    </submittedName>
</protein>
<dbReference type="OrthoDB" id="9814220at2"/>
<dbReference type="PANTHER" id="PTHR44749:SF1">
    <property type="entry name" value="TETRATRICOPEPTIDE-LIKE HELICAL DOMAIN-CONTAINING PROTEIN"/>
    <property type="match status" value="1"/>
</dbReference>
<gene>
    <name evidence="2" type="ORF">SAMN05216474_1508</name>
</gene>
<dbReference type="Proteomes" id="UP000236454">
    <property type="component" value="Unassembled WGS sequence"/>
</dbReference>
<dbReference type="STRING" id="477690.SAMN05216474_1508"/>
<evidence type="ECO:0000256" key="1">
    <source>
        <dbReference type="PROSITE-ProRule" id="PRU00339"/>
    </source>
</evidence>
<dbReference type="InterPro" id="IPR011990">
    <property type="entry name" value="TPR-like_helical_dom_sf"/>
</dbReference>
<evidence type="ECO:0000313" key="3">
    <source>
        <dbReference type="Proteomes" id="UP000236454"/>
    </source>
</evidence>
<feature type="repeat" description="TPR" evidence="1">
    <location>
        <begin position="79"/>
        <end position="112"/>
    </location>
</feature>
<sequence length="573" mass="65795">MIKLNYIGICLAFVLASFWGVAQPEDLKKQALDDAHSLSAKAYPNIEDFHKALRLQLAGNNNEAKEIYLSLVEKTPENDALFFALGNLALAENNPLIAQSYFQQAYDLDPKNMYYAEVLAMTLLELGEFERALPYWEMVVNNEPRDYNFQYYYAQCNVQLGKYKEAVKALNNVEGLVGVNPQISKLKIEMLPLIGQEDLLEEEITKLRLADPYNPETQTYILRHYIKTSSLETFKKRLFSELKQEYTDVSTYLYLLKIQPPIEDELKQEVLQKGIRSKTLPALSIAENLLFLQEQKVFSADSIKELADNIQNNFSDHPPVMDALDKYYKAVGKANNVLHLAQQRLEENPNDFQSWLSLSLLQSQLGLFGNLNASVHQAMENYPVLPQFYFLNAQVLAYYKEIDLAKESLEMGESYLLVASDTIEFLHHISQAHLAILEGDIKSYKSSMAEAKDLGVMQQDYQIAALHFQHFYRAPKLVDLQEVNSQLDILLYFQALKASADGNYTDAQNKLETFLSSYPEHANAWDLLGDVYFQLQQPAEAEAAWRKAQQFLTNNLNINKKLETKTFYEQKYY</sequence>
<dbReference type="InterPro" id="IPR019734">
    <property type="entry name" value="TPR_rpt"/>
</dbReference>
<evidence type="ECO:0000313" key="2">
    <source>
        <dbReference type="EMBL" id="SFT64312.1"/>
    </source>
</evidence>
<dbReference type="EMBL" id="FPAS01000002">
    <property type="protein sequence ID" value="SFT64312.1"/>
    <property type="molecule type" value="Genomic_DNA"/>
</dbReference>
<reference evidence="2 3" key="1">
    <citation type="submission" date="2016-10" db="EMBL/GenBank/DDBJ databases">
        <authorList>
            <person name="de Groot N.N."/>
        </authorList>
    </citation>
    <scope>NUCLEOTIDE SEQUENCE [LARGE SCALE GENOMIC DNA]</scope>
    <source>
        <strain evidence="2 3">CGMCC 1.7005</strain>
    </source>
</reference>
<keyword evidence="1" id="KW-0802">TPR repeat</keyword>
<proteinExistence type="predicted"/>
<dbReference type="SMART" id="SM00028">
    <property type="entry name" value="TPR"/>
    <property type="match status" value="4"/>
</dbReference>
<name>A0A1I6ZNV2_9FLAO</name>
<dbReference type="Pfam" id="PF13432">
    <property type="entry name" value="TPR_16"/>
    <property type="match status" value="2"/>
</dbReference>
<dbReference type="SUPFAM" id="SSF48452">
    <property type="entry name" value="TPR-like"/>
    <property type="match status" value="2"/>
</dbReference>
<dbReference type="PROSITE" id="PS50005">
    <property type="entry name" value="TPR"/>
    <property type="match status" value="1"/>
</dbReference>
<dbReference type="InterPro" id="IPR044650">
    <property type="entry name" value="SRFR1-like"/>
</dbReference>
<organism evidence="2 3">
    <name type="scientific">Lishizhenia tianjinensis</name>
    <dbReference type="NCBI Taxonomy" id="477690"/>
    <lineage>
        <taxon>Bacteria</taxon>
        <taxon>Pseudomonadati</taxon>
        <taxon>Bacteroidota</taxon>
        <taxon>Flavobacteriia</taxon>
        <taxon>Flavobacteriales</taxon>
        <taxon>Crocinitomicaceae</taxon>
        <taxon>Lishizhenia</taxon>
    </lineage>
</organism>
<dbReference type="PANTHER" id="PTHR44749">
    <property type="entry name" value="SUPPRESSOR OF RPS4-RLD 1"/>
    <property type="match status" value="1"/>
</dbReference>
<dbReference type="RefSeq" id="WP_090247787.1">
    <property type="nucleotide sequence ID" value="NZ_FPAS01000002.1"/>
</dbReference>